<sequence length="682" mass="75359">MTILKENKECDKTRKFLVGIKLDNESKELLDWALVMVAQPHDHVIALHVSKNQGDACVEQKLLDDYLEIYKGLCEIKKVRLSGKLLSGKSIRKSLVKEAKNYASVALILGLSKFGALGGWVSTAKYCAKHLPSKTEVFTVHNGKVVFKRGPKGPKDLNKTLHKFSVSEDGGSLETDSSHSKSIATSSETGSSDIVEKKKGPQRSSSFNMERITEQRPGWPLLRRSSLPTQKALDSRKMSVVQWVMGLPDRTPPETPQSSCSGGDSCSSKSDSPLGRDSGCGGGAGGDGEFSRKCDRSLFSSEWLEEHETMPFESNFMEFTWFSYEVLSHATSHFSSGNLIGKGGCSKVYKGNFLDGKQVAVKVLKSSKQAWKDFSLEVNIISSLRHKNITPLLGVCIENGELICVYDFMSKGSLEESLHADSNEKSVLSWDVRYSVAVGIAEALEYLHTGCSRPIIHRDVKSSNILLSDNFEPQLSDFGLAIWGPNATSFETYTDVVGTFGYLAPEYFMYGKVTDKLDVYSFGVVLLELLSGKRPINSCKGQESLVMWAKPILESGKYSGVMDPNLEGKFNESQMERMVLAATLCLTRAARLRPTMAQILKLLKGEETLESWAKAHVNEQEEADNLSDDDDEVYQKSSTKQSYLSLALLDVVDEDDFATCGGVERIRSPCLDDFLKGRCVDD</sequence>
<feature type="compositionally biased region" description="Low complexity" evidence="1">
    <location>
        <begin position="258"/>
        <end position="277"/>
    </location>
</feature>
<dbReference type="FunFam" id="1.10.510.10:FF:000284">
    <property type="entry name" value="Putative receptor-like serine/threonine-protein kinase"/>
    <property type="match status" value="1"/>
</dbReference>
<dbReference type="InterPro" id="IPR000719">
    <property type="entry name" value="Prot_kinase_dom"/>
</dbReference>
<keyword evidence="4" id="KW-1185">Reference proteome</keyword>
<dbReference type="Gene3D" id="3.30.200.20">
    <property type="entry name" value="Phosphorylase Kinase, domain 1"/>
    <property type="match status" value="1"/>
</dbReference>
<accession>A0AAW1IKZ9</accession>
<dbReference type="GO" id="GO:0004672">
    <property type="term" value="F:protein kinase activity"/>
    <property type="evidence" value="ECO:0007669"/>
    <property type="project" value="InterPro"/>
</dbReference>
<name>A0AAW1IKZ9_SAPOF</name>
<protein>
    <recommendedName>
        <fullName evidence="2">Protein kinase domain-containing protein</fullName>
    </recommendedName>
</protein>
<evidence type="ECO:0000256" key="1">
    <source>
        <dbReference type="SAM" id="MobiDB-lite"/>
    </source>
</evidence>
<evidence type="ECO:0000313" key="3">
    <source>
        <dbReference type="EMBL" id="KAK9690762.1"/>
    </source>
</evidence>
<proteinExistence type="predicted"/>
<dbReference type="PROSITE" id="PS00108">
    <property type="entry name" value="PROTEIN_KINASE_ST"/>
    <property type="match status" value="1"/>
</dbReference>
<dbReference type="FunFam" id="3.30.200.20:FF:000268">
    <property type="entry name" value="probable receptor-like serine/threonine-protein kinase At5g57670"/>
    <property type="match status" value="1"/>
</dbReference>
<dbReference type="Proteomes" id="UP001443914">
    <property type="component" value="Unassembled WGS sequence"/>
</dbReference>
<feature type="domain" description="Protein kinase" evidence="2">
    <location>
        <begin position="334"/>
        <end position="609"/>
    </location>
</feature>
<dbReference type="SMART" id="SM00220">
    <property type="entry name" value="S_TKc"/>
    <property type="match status" value="1"/>
</dbReference>
<dbReference type="InterPro" id="IPR011009">
    <property type="entry name" value="Kinase-like_dom_sf"/>
</dbReference>
<dbReference type="EMBL" id="JBDFQZ010000009">
    <property type="protein sequence ID" value="KAK9690762.1"/>
    <property type="molecule type" value="Genomic_DNA"/>
</dbReference>
<dbReference type="PANTHER" id="PTHR47987:SF11">
    <property type="entry name" value="RECEPTOR-LIKE CYTOSOLIC SERINE_THREONINE-PROTEIN KINASE RBK1 ISOFORM X1"/>
    <property type="match status" value="1"/>
</dbReference>
<dbReference type="PANTHER" id="PTHR47987">
    <property type="entry name" value="OS08G0249100 PROTEIN"/>
    <property type="match status" value="1"/>
</dbReference>
<gene>
    <name evidence="3" type="ORF">RND81_09G152600</name>
</gene>
<dbReference type="PROSITE" id="PS50011">
    <property type="entry name" value="PROTEIN_KINASE_DOM"/>
    <property type="match status" value="1"/>
</dbReference>
<dbReference type="InterPro" id="IPR046958">
    <property type="entry name" value="RBK1/2/STUNTED"/>
</dbReference>
<dbReference type="Gene3D" id="1.10.510.10">
    <property type="entry name" value="Transferase(Phosphotransferase) domain 1"/>
    <property type="match status" value="1"/>
</dbReference>
<dbReference type="CDD" id="cd14066">
    <property type="entry name" value="STKc_IRAK"/>
    <property type="match status" value="1"/>
</dbReference>
<evidence type="ECO:0000313" key="4">
    <source>
        <dbReference type="Proteomes" id="UP001443914"/>
    </source>
</evidence>
<feature type="compositionally biased region" description="Gly residues" evidence="1">
    <location>
        <begin position="278"/>
        <end position="288"/>
    </location>
</feature>
<dbReference type="InterPro" id="IPR014729">
    <property type="entry name" value="Rossmann-like_a/b/a_fold"/>
</dbReference>
<organism evidence="3 4">
    <name type="scientific">Saponaria officinalis</name>
    <name type="common">Common soapwort</name>
    <name type="synonym">Lychnis saponaria</name>
    <dbReference type="NCBI Taxonomy" id="3572"/>
    <lineage>
        <taxon>Eukaryota</taxon>
        <taxon>Viridiplantae</taxon>
        <taxon>Streptophyta</taxon>
        <taxon>Embryophyta</taxon>
        <taxon>Tracheophyta</taxon>
        <taxon>Spermatophyta</taxon>
        <taxon>Magnoliopsida</taxon>
        <taxon>eudicotyledons</taxon>
        <taxon>Gunneridae</taxon>
        <taxon>Pentapetalae</taxon>
        <taxon>Caryophyllales</taxon>
        <taxon>Caryophyllaceae</taxon>
        <taxon>Caryophylleae</taxon>
        <taxon>Saponaria</taxon>
    </lineage>
</organism>
<dbReference type="SUPFAM" id="SSF56112">
    <property type="entry name" value="Protein kinase-like (PK-like)"/>
    <property type="match status" value="1"/>
</dbReference>
<dbReference type="GO" id="GO:0005524">
    <property type="term" value="F:ATP binding"/>
    <property type="evidence" value="ECO:0007669"/>
    <property type="project" value="InterPro"/>
</dbReference>
<dbReference type="SUPFAM" id="SSF52402">
    <property type="entry name" value="Adenine nucleotide alpha hydrolases-like"/>
    <property type="match status" value="1"/>
</dbReference>
<feature type="region of interest" description="Disordered" evidence="1">
    <location>
        <begin position="247"/>
        <end position="289"/>
    </location>
</feature>
<feature type="region of interest" description="Disordered" evidence="1">
    <location>
        <begin position="167"/>
        <end position="233"/>
    </location>
</feature>
<comment type="caution">
    <text evidence="3">The sequence shown here is derived from an EMBL/GenBank/DDBJ whole genome shotgun (WGS) entry which is preliminary data.</text>
</comment>
<dbReference type="Gene3D" id="3.40.50.620">
    <property type="entry name" value="HUPs"/>
    <property type="match status" value="1"/>
</dbReference>
<dbReference type="InterPro" id="IPR008271">
    <property type="entry name" value="Ser/Thr_kinase_AS"/>
</dbReference>
<feature type="compositionally biased region" description="Polar residues" evidence="1">
    <location>
        <begin position="180"/>
        <end position="192"/>
    </location>
</feature>
<dbReference type="AlphaFoldDB" id="A0AAW1IKZ9"/>
<evidence type="ECO:0000259" key="2">
    <source>
        <dbReference type="PROSITE" id="PS50011"/>
    </source>
</evidence>
<reference evidence="3" key="1">
    <citation type="submission" date="2024-03" db="EMBL/GenBank/DDBJ databases">
        <title>WGS assembly of Saponaria officinalis var. Norfolk2.</title>
        <authorList>
            <person name="Jenkins J."/>
            <person name="Shu S."/>
            <person name="Grimwood J."/>
            <person name="Barry K."/>
            <person name="Goodstein D."/>
            <person name="Schmutz J."/>
            <person name="Leebens-Mack J."/>
            <person name="Osbourn A."/>
        </authorList>
    </citation>
    <scope>NUCLEOTIDE SEQUENCE [LARGE SCALE GENOMIC DNA]</scope>
    <source>
        <strain evidence="3">JIC</strain>
    </source>
</reference>
<dbReference type="Pfam" id="PF00069">
    <property type="entry name" value="Pkinase"/>
    <property type="match status" value="1"/>
</dbReference>
<dbReference type="CDD" id="cd00293">
    <property type="entry name" value="USP-like"/>
    <property type="match status" value="1"/>
</dbReference>